<dbReference type="PANTHER" id="PTHR31151">
    <property type="entry name" value="PROLINE-TRNA LIGASE (DUF1680)"/>
    <property type="match status" value="1"/>
</dbReference>
<dbReference type="AlphaFoldDB" id="A0A9D1QDV7"/>
<organism evidence="4 5">
    <name type="scientific">Candidatus Rikenella faecigallinarum</name>
    <dbReference type="NCBI Taxonomy" id="2838745"/>
    <lineage>
        <taxon>Bacteria</taxon>
        <taxon>Pseudomonadati</taxon>
        <taxon>Bacteroidota</taxon>
        <taxon>Bacteroidia</taxon>
        <taxon>Bacteroidales</taxon>
        <taxon>Rikenellaceae</taxon>
        <taxon>Rikenella</taxon>
    </lineage>
</organism>
<feature type="signal peptide" evidence="1">
    <location>
        <begin position="1"/>
        <end position="19"/>
    </location>
</feature>
<dbReference type="GO" id="GO:0005975">
    <property type="term" value="P:carbohydrate metabolic process"/>
    <property type="evidence" value="ECO:0007669"/>
    <property type="project" value="InterPro"/>
</dbReference>
<dbReference type="PROSITE" id="PS51257">
    <property type="entry name" value="PROKAR_LIPOPROTEIN"/>
    <property type="match status" value="1"/>
</dbReference>
<reference evidence="4" key="2">
    <citation type="submission" date="2021-04" db="EMBL/GenBank/DDBJ databases">
        <authorList>
            <person name="Gilroy R."/>
        </authorList>
    </citation>
    <scope>NUCLEOTIDE SEQUENCE</scope>
    <source>
        <strain evidence="4">ChiBcec15-1070</strain>
    </source>
</reference>
<proteinExistence type="predicted"/>
<dbReference type="Pfam" id="PF07944">
    <property type="entry name" value="Beta-AFase-like_GH127_cat"/>
    <property type="match status" value="1"/>
</dbReference>
<keyword evidence="4" id="KW-0378">Hydrolase</keyword>
<gene>
    <name evidence="4" type="ORF">H9888_04690</name>
</gene>
<comment type="caution">
    <text evidence="4">The sequence shown here is derived from an EMBL/GenBank/DDBJ whole genome shotgun (WGS) entry which is preliminary data.</text>
</comment>
<dbReference type="PANTHER" id="PTHR31151:SF0">
    <property type="entry name" value="PROLINE-TRNA LIGASE (DUF1680)"/>
    <property type="match status" value="1"/>
</dbReference>
<name>A0A9D1QDV7_9BACT</name>
<evidence type="ECO:0000256" key="1">
    <source>
        <dbReference type="SAM" id="SignalP"/>
    </source>
</evidence>
<evidence type="ECO:0000259" key="2">
    <source>
        <dbReference type="Pfam" id="PF07944"/>
    </source>
</evidence>
<dbReference type="Pfam" id="PF20736">
    <property type="entry name" value="Glyco_hydro127M"/>
    <property type="match status" value="1"/>
</dbReference>
<feature type="chain" id="PRO_5038540901" evidence="1">
    <location>
        <begin position="20"/>
        <end position="671"/>
    </location>
</feature>
<dbReference type="SUPFAM" id="SSF48208">
    <property type="entry name" value="Six-hairpin glycosidases"/>
    <property type="match status" value="1"/>
</dbReference>
<reference evidence="4" key="1">
    <citation type="journal article" date="2021" name="PeerJ">
        <title>Extensive microbial diversity within the chicken gut microbiome revealed by metagenomics and culture.</title>
        <authorList>
            <person name="Gilroy R."/>
            <person name="Ravi A."/>
            <person name="Getino M."/>
            <person name="Pursley I."/>
            <person name="Horton D.L."/>
            <person name="Alikhan N.F."/>
            <person name="Baker D."/>
            <person name="Gharbi K."/>
            <person name="Hall N."/>
            <person name="Watson M."/>
            <person name="Adriaenssens E.M."/>
            <person name="Foster-Nyarko E."/>
            <person name="Jarju S."/>
            <person name="Secka A."/>
            <person name="Antonio M."/>
            <person name="Oren A."/>
            <person name="Chaudhuri R.R."/>
            <person name="La Ragione R."/>
            <person name="Hildebrand F."/>
            <person name="Pallen M.J."/>
        </authorList>
    </citation>
    <scope>NUCLEOTIDE SEQUENCE</scope>
    <source>
        <strain evidence="4">ChiBcec15-1070</strain>
    </source>
</reference>
<feature type="domain" description="Non-reducing end beta-L-arabinofuranosidase-like GH127 middle" evidence="3">
    <location>
        <begin position="424"/>
        <end position="518"/>
    </location>
</feature>
<dbReference type="InterPro" id="IPR008928">
    <property type="entry name" value="6-hairpin_glycosidase_sf"/>
</dbReference>
<feature type="domain" description="Non-reducing end beta-L-arabinofuranosidase-like GH127 catalytic" evidence="2">
    <location>
        <begin position="84"/>
        <end position="410"/>
    </location>
</feature>
<dbReference type="EMBL" id="DXHL01000021">
    <property type="protein sequence ID" value="HIW10784.1"/>
    <property type="molecule type" value="Genomic_DNA"/>
</dbReference>
<dbReference type="InterPro" id="IPR012878">
    <property type="entry name" value="Beta-AFase-like_GH127_cat"/>
</dbReference>
<sequence length="671" mass="75623">MKPATLLLLFGILSASSCAPQEAVVVDRLPIEVSSANYPVNRAPLAPAPLLKLPSGSIRPQGWIETLLTAQKNGLNGHLAEISAWLQKENNAWLTEGGAWGWEEVPYWLRGYSDLAFITGDSALLRESLFWIEAILASQRADGDFGPAVTGERGTRDLWPNMIVLWLLQNYYEYSADSRVLDFMTRYCHYLNTLPDETFLEGYWEQSRGGDNLWSVVWLYNRTGDTTLLTLGEKIHRNTDVWYSPSALPNWHNVNIAQGFREPATWYLFSRDSAMLRASYRTLDLVRRTCGQVPGGMFGADENARIGYIDPRQGTETCGFAEQMASDQIMMLISGDPRWAAHCEDVAFNSMPAATMPDMRSLRYLTCPNHVVSDSKNHAPSLQNQGPFLAMNPFSSRCCQHNHGLAWTYYNDFLGMATLDGGLCLMLYNSADIRVRVADGREILLTERTHYPFDETISLSLQTDGSVTFPLYLRLPEWCDEPAAEVNGRSVGHIRKGNFLKIERTWHDGDSVTLHLPMTVTKRYWAVNQHSVSVDYGPLTLSLEMGERYDTIDSRATAIWDSQWQEGVDASQWPSYEIHPTTPWNYALVYDAPITVIRRPWKSGENPFTTQNVPLQFRTLGRQIPSWGLDETGTCQVLPTPEAPRAEERDTITLIPMGAAQLRISAFPQAD</sequence>
<keyword evidence="1" id="KW-0732">Signal</keyword>
<dbReference type="InterPro" id="IPR049046">
    <property type="entry name" value="Beta-AFase-like_GH127_middle"/>
</dbReference>
<evidence type="ECO:0000259" key="3">
    <source>
        <dbReference type="Pfam" id="PF20736"/>
    </source>
</evidence>
<evidence type="ECO:0000313" key="4">
    <source>
        <dbReference type="EMBL" id="HIW10784.1"/>
    </source>
</evidence>
<dbReference type="Proteomes" id="UP000823926">
    <property type="component" value="Unassembled WGS sequence"/>
</dbReference>
<accession>A0A9D1QDV7</accession>
<protein>
    <submittedName>
        <fullName evidence="4">Glycoside hydrolase family 127 protein</fullName>
    </submittedName>
</protein>
<evidence type="ECO:0000313" key="5">
    <source>
        <dbReference type="Proteomes" id="UP000823926"/>
    </source>
</evidence>
<dbReference type="GO" id="GO:0016787">
    <property type="term" value="F:hydrolase activity"/>
    <property type="evidence" value="ECO:0007669"/>
    <property type="project" value="UniProtKB-KW"/>
</dbReference>